<proteinExistence type="predicted"/>
<name>A0ABR6C8H0_9HYPH</name>
<feature type="signal peptide" evidence="1">
    <location>
        <begin position="1"/>
        <end position="24"/>
    </location>
</feature>
<protein>
    <recommendedName>
        <fullName evidence="4">DUF3179 domain-containing protein</fullName>
    </recommendedName>
</protein>
<sequence length="332" mass="36723">MMIGLFRLAAFAAAVLLMAPDLHAQNSLAQQWKHEWPQTDFSHAIVDLSEISSGGPPKDGIPSIDQPRFVSVGEMNGLAPTEPVLSLIIDNDARAYPLRVMIWHEIVNDVVGGIPVLITYCPLCNTGIVFVRRLEDDRVLDFGTTGKLRNSDLVMYDRQTESWWQQFGGEAIVGDLVGRKLKMLPSRLESWASFRERAPDGRVLVPNDPALRSYGTNPYVGYDQTTRPFLFSGRLPDKVPAMMRVVAVGKEAWTLPLLRIKGPIVSGDLTIRWRAGQVSALNAADITQGADVGNVIVQRQGKDVPHTIPFAFAFFAFEPDGVLYTENGPVRQ</sequence>
<keyword evidence="1" id="KW-0732">Signal</keyword>
<dbReference type="Proteomes" id="UP000587524">
    <property type="component" value="Unassembled WGS sequence"/>
</dbReference>
<dbReference type="InterPro" id="IPR021516">
    <property type="entry name" value="DUF3179"/>
</dbReference>
<reference evidence="2 3" key="1">
    <citation type="submission" date="2020-08" db="EMBL/GenBank/DDBJ databases">
        <title>Genomic Encyclopedia of Type Strains, Phase IV (KMG-IV): sequencing the most valuable type-strain genomes for metagenomic binning, comparative biology and taxonomic classification.</title>
        <authorList>
            <person name="Goeker M."/>
        </authorList>
    </citation>
    <scope>NUCLEOTIDE SEQUENCE [LARGE SCALE GENOMIC DNA]</scope>
    <source>
        <strain evidence="2 3">DSM 17455</strain>
    </source>
</reference>
<gene>
    <name evidence="2" type="ORF">HNQ97_003320</name>
</gene>
<dbReference type="EMBL" id="JACJHZ010000015">
    <property type="protein sequence ID" value="MBA9021314.1"/>
    <property type="molecule type" value="Genomic_DNA"/>
</dbReference>
<evidence type="ECO:0000313" key="2">
    <source>
        <dbReference type="EMBL" id="MBA9021314.1"/>
    </source>
</evidence>
<accession>A0ABR6C8H0</accession>
<comment type="caution">
    <text evidence="2">The sequence shown here is derived from an EMBL/GenBank/DDBJ whole genome shotgun (WGS) entry which is preliminary data.</text>
</comment>
<keyword evidence="3" id="KW-1185">Reference proteome</keyword>
<dbReference type="RefSeq" id="WP_210283790.1">
    <property type="nucleotide sequence ID" value="NZ_JACJHY010000015.1"/>
</dbReference>
<feature type="chain" id="PRO_5045320625" description="DUF3179 domain-containing protein" evidence="1">
    <location>
        <begin position="25"/>
        <end position="332"/>
    </location>
</feature>
<evidence type="ECO:0000256" key="1">
    <source>
        <dbReference type="SAM" id="SignalP"/>
    </source>
</evidence>
<evidence type="ECO:0000313" key="3">
    <source>
        <dbReference type="Proteomes" id="UP000587524"/>
    </source>
</evidence>
<organism evidence="2 3">
    <name type="scientific">Aminobacter ciceronei</name>
    <dbReference type="NCBI Taxonomy" id="150723"/>
    <lineage>
        <taxon>Bacteria</taxon>
        <taxon>Pseudomonadati</taxon>
        <taxon>Pseudomonadota</taxon>
        <taxon>Alphaproteobacteria</taxon>
        <taxon>Hyphomicrobiales</taxon>
        <taxon>Phyllobacteriaceae</taxon>
        <taxon>Aminobacter</taxon>
    </lineage>
</organism>
<evidence type="ECO:0008006" key="4">
    <source>
        <dbReference type="Google" id="ProtNLM"/>
    </source>
</evidence>
<dbReference type="Pfam" id="PF11376">
    <property type="entry name" value="DUF3179"/>
    <property type="match status" value="1"/>
</dbReference>